<proteinExistence type="predicted"/>
<dbReference type="AlphaFoldDB" id="A0AB34FZU8"/>
<evidence type="ECO:0000313" key="1">
    <source>
        <dbReference type="EMBL" id="KAJ6444912.1"/>
    </source>
</evidence>
<sequence>MSSEAQRRILIIATARSDGKGKTKNTTPGQVHREDVMNHEDAFFYTNIVMSACVHGVWDLKNNDKTPATFLLFTCEIQSMREFRARKIKLQIDFRNVNNEEGGHPPANPTIVSRGPEIIERFQKVPVLHKRERGAKGAVEGGTVVKPGITLHQISSEEFERPYFAEAKSGVRHASSTDHRYVKVWWIYNENRKVSNGVAPGFRIAVLLKRANNSPFQGQFAITEFEAGWRYPAAVAWHDFWSERDPEAEEDKIIDPITFDPGEPGPVMPKWLSGVDDNQLVELQTETGIDKKFARVWGVDV</sequence>
<keyword evidence="2" id="KW-1185">Reference proteome</keyword>
<dbReference type="Proteomes" id="UP001163105">
    <property type="component" value="Unassembled WGS sequence"/>
</dbReference>
<evidence type="ECO:0000313" key="2">
    <source>
        <dbReference type="Proteomes" id="UP001163105"/>
    </source>
</evidence>
<comment type="caution">
    <text evidence="1">The sequence shown here is derived from an EMBL/GenBank/DDBJ whole genome shotgun (WGS) entry which is preliminary data.</text>
</comment>
<protein>
    <submittedName>
        <fullName evidence="1">Histone deacetylase HOS3</fullName>
    </submittedName>
</protein>
<organism evidence="1 2">
    <name type="scientific">Purpureocillium lavendulum</name>
    <dbReference type="NCBI Taxonomy" id="1247861"/>
    <lineage>
        <taxon>Eukaryota</taxon>
        <taxon>Fungi</taxon>
        <taxon>Dikarya</taxon>
        <taxon>Ascomycota</taxon>
        <taxon>Pezizomycotina</taxon>
        <taxon>Sordariomycetes</taxon>
        <taxon>Hypocreomycetidae</taxon>
        <taxon>Hypocreales</taxon>
        <taxon>Ophiocordycipitaceae</taxon>
        <taxon>Purpureocillium</taxon>
    </lineage>
</organism>
<accession>A0AB34FZU8</accession>
<name>A0AB34FZU8_9HYPO</name>
<gene>
    <name evidence="1" type="ORF">O9K51_03314</name>
</gene>
<reference evidence="1" key="1">
    <citation type="submission" date="2023-01" db="EMBL/GenBank/DDBJ databases">
        <title>The growth and conidiation of Purpureocillium lavendulum are regulated by nitrogen source and histone H3K14 acetylation.</title>
        <authorList>
            <person name="Tang P."/>
            <person name="Han J."/>
            <person name="Zhang C."/>
            <person name="Tang P."/>
            <person name="Qi F."/>
            <person name="Zhang K."/>
            <person name="Liang L."/>
        </authorList>
    </citation>
    <scope>NUCLEOTIDE SEQUENCE</scope>
    <source>
        <strain evidence="1">YMF1.00683</strain>
    </source>
</reference>
<dbReference type="EMBL" id="JAQHRD010000002">
    <property type="protein sequence ID" value="KAJ6444912.1"/>
    <property type="molecule type" value="Genomic_DNA"/>
</dbReference>